<evidence type="ECO:0000256" key="3">
    <source>
        <dbReference type="SAM" id="SignalP"/>
    </source>
</evidence>
<name>A0ABS1KPI0_9BACT</name>
<keyword evidence="2" id="KW-0472">Membrane</keyword>
<evidence type="ECO:0000256" key="2">
    <source>
        <dbReference type="ARBA" id="ARBA00023136"/>
    </source>
</evidence>
<dbReference type="InterPro" id="IPR010827">
    <property type="entry name" value="BamA/TamA_POTRA"/>
</dbReference>
<sequence length="485" mass="57040">MRVVFFLFASFFCVSGALAASLRPAVSDSAKRAARHKPPVADTSRHILHVNRIFIVGNRITRDRIVLRELSLKPGDTVSTAMLPLVIERDKRKLINTRLFNTVEIKPLEYESDHIDLLIDINERWYTFPSPIFELSDRNFNEWWQNYNHDFNRVNYGLRLYQYNMRGRNETLRLTAQFGYQRKFDITYRFPYIDRRQRQGLIINADFNETKNLAYKTADHKLVFAEADQILKTTSGGGITYTYRGSFYDTHAIRVEYRSSTIADTIQYLTPNYFTNELKKQRFAILGYQFTSDHRDYIGYPLRGYHFTAGLVKVGFSKHDDVKKFELNASYSHFIEFKRNYFLSNNSLVFWSTPQNLAYANYSALGYGRQYVRGYELYIIEGPWHLVNKTTFKKRIFSKVYNLNAMPIRQFRYLPLSIYIKTYADLGYVKNYPNYTNSMRLTDKVISGAGAGLDIVASYDSVFRLEYTFNGEGDHGFFFNFRREF</sequence>
<feature type="domain" description="POTRA" evidence="4">
    <location>
        <begin position="48"/>
        <end position="124"/>
    </location>
</feature>
<evidence type="ECO:0000259" key="4">
    <source>
        <dbReference type="PROSITE" id="PS51779"/>
    </source>
</evidence>
<evidence type="ECO:0000313" key="5">
    <source>
        <dbReference type="EMBL" id="MBL0741331.1"/>
    </source>
</evidence>
<dbReference type="InterPro" id="IPR034746">
    <property type="entry name" value="POTRA"/>
</dbReference>
<feature type="signal peptide" evidence="3">
    <location>
        <begin position="1"/>
        <end position="19"/>
    </location>
</feature>
<organism evidence="5 6">
    <name type="scientific">Chryseolinea lacunae</name>
    <dbReference type="NCBI Taxonomy" id="2801331"/>
    <lineage>
        <taxon>Bacteria</taxon>
        <taxon>Pseudomonadati</taxon>
        <taxon>Bacteroidota</taxon>
        <taxon>Cytophagia</taxon>
        <taxon>Cytophagales</taxon>
        <taxon>Fulvivirgaceae</taxon>
        <taxon>Chryseolinea</taxon>
    </lineage>
</organism>
<keyword evidence="6" id="KW-1185">Reference proteome</keyword>
<comment type="subcellular location">
    <subcellularLocation>
        <location evidence="1">Membrane</location>
    </subcellularLocation>
</comment>
<evidence type="ECO:0000256" key="1">
    <source>
        <dbReference type="ARBA" id="ARBA00004370"/>
    </source>
</evidence>
<accession>A0ABS1KPI0</accession>
<dbReference type="Proteomes" id="UP000613030">
    <property type="component" value="Unassembled WGS sequence"/>
</dbReference>
<dbReference type="PROSITE" id="PS51779">
    <property type="entry name" value="POTRA"/>
    <property type="match status" value="1"/>
</dbReference>
<proteinExistence type="predicted"/>
<dbReference type="EMBL" id="JAERRB010000002">
    <property type="protein sequence ID" value="MBL0741331.1"/>
    <property type="molecule type" value="Genomic_DNA"/>
</dbReference>
<dbReference type="Gene3D" id="2.40.160.50">
    <property type="entry name" value="membrane protein fhac: a member of the omp85/tpsb transporter family"/>
    <property type="match status" value="1"/>
</dbReference>
<gene>
    <name evidence="5" type="ORF">JI741_08870</name>
</gene>
<keyword evidence="3" id="KW-0732">Signal</keyword>
<protein>
    <recommendedName>
        <fullName evidence="4">POTRA domain-containing protein</fullName>
    </recommendedName>
</protein>
<dbReference type="Pfam" id="PF07244">
    <property type="entry name" value="POTRA"/>
    <property type="match status" value="1"/>
</dbReference>
<comment type="caution">
    <text evidence="5">The sequence shown here is derived from an EMBL/GenBank/DDBJ whole genome shotgun (WGS) entry which is preliminary data.</text>
</comment>
<feature type="chain" id="PRO_5045912659" description="POTRA domain-containing protein" evidence="3">
    <location>
        <begin position="20"/>
        <end position="485"/>
    </location>
</feature>
<reference evidence="5 6" key="1">
    <citation type="submission" date="2021-01" db="EMBL/GenBank/DDBJ databases">
        <title>Chryseolinea sp. Jin1 Genome sequencing and assembly.</title>
        <authorList>
            <person name="Kim I."/>
        </authorList>
    </citation>
    <scope>NUCLEOTIDE SEQUENCE [LARGE SCALE GENOMIC DNA]</scope>
    <source>
        <strain evidence="5 6">Jin1</strain>
    </source>
</reference>
<dbReference type="Gene3D" id="3.10.20.310">
    <property type="entry name" value="membrane protein fhac"/>
    <property type="match status" value="1"/>
</dbReference>
<evidence type="ECO:0000313" key="6">
    <source>
        <dbReference type="Proteomes" id="UP000613030"/>
    </source>
</evidence>